<sequence>MAPGSCFWTSYGARLYNRLQELMRAEYRARGFDEVITPNITASELFKRSGHYQNYRFPAFIGAAAKLLVDACAANISCEVDAAGWLSWFYLHPDAVRRGDQFQLDDQLLRTGGSVAGSGGL</sequence>
<keyword evidence="2" id="KW-0436">Ligase</keyword>
<dbReference type="PANTHER" id="PTHR11451">
    <property type="entry name" value="THREONINE-TRNA LIGASE"/>
    <property type="match status" value="1"/>
</dbReference>
<proteinExistence type="predicted"/>
<protein>
    <submittedName>
        <fullName evidence="2">Threonine--tRNA ligase, cytoplasmic</fullName>
    </submittedName>
</protein>
<name>A0A1Q9D2I2_SYMMI</name>
<keyword evidence="1" id="KW-0648">Protein biosynthesis</keyword>
<accession>A0A1Q9D2I2</accession>
<dbReference type="SUPFAM" id="SSF55681">
    <property type="entry name" value="Class II aaRS and biotin synthetases"/>
    <property type="match status" value="1"/>
</dbReference>
<dbReference type="GO" id="GO:0006435">
    <property type="term" value="P:threonyl-tRNA aminoacylation"/>
    <property type="evidence" value="ECO:0007669"/>
    <property type="project" value="TreeGrafter"/>
</dbReference>
<dbReference type="GO" id="GO:0005739">
    <property type="term" value="C:mitochondrion"/>
    <property type="evidence" value="ECO:0007669"/>
    <property type="project" value="TreeGrafter"/>
</dbReference>
<evidence type="ECO:0000256" key="1">
    <source>
        <dbReference type="ARBA" id="ARBA00022917"/>
    </source>
</evidence>
<evidence type="ECO:0000313" key="3">
    <source>
        <dbReference type="Proteomes" id="UP000186817"/>
    </source>
</evidence>
<comment type="caution">
    <text evidence="2">The sequence shown here is derived from an EMBL/GenBank/DDBJ whole genome shotgun (WGS) entry which is preliminary data.</text>
</comment>
<dbReference type="PANTHER" id="PTHR11451:SF46">
    <property type="entry name" value="THREONINE--TRNA LIGASE"/>
    <property type="match status" value="1"/>
</dbReference>
<dbReference type="EMBL" id="LSRX01000765">
    <property type="protein sequence ID" value="OLP89354.1"/>
    <property type="molecule type" value="Genomic_DNA"/>
</dbReference>
<dbReference type="GO" id="GO:0004829">
    <property type="term" value="F:threonine-tRNA ligase activity"/>
    <property type="evidence" value="ECO:0007669"/>
    <property type="project" value="TreeGrafter"/>
</dbReference>
<reference evidence="2 3" key="1">
    <citation type="submission" date="2016-02" db="EMBL/GenBank/DDBJ databases">
        <title>Genome analysis of coral dinoflagellate symbionts highlights evolutionary adaptations to a symbiotic lifestyle.</title>
        <authorList>
            <person name="Aranda M."/>
            <person name="Li Y."/>
            <person name="Liew Y.J."/>
            <person name="Baumgarten S."/>
            <person name="Simakov O."/>
            <person name="Wilson M."/>
            <person name="Piel J."/>
            <person name="Ashoor H."/>
            <person name="Bougouffa S."/>
            <person name="Bajic V.B."/>
            <person name="Ryu T."/>
            <person name="Ravasi T."/>
            <person name="Bayer T."/>
            <person name="Micklem G."/>
            <person name="Kim H."/>
            <person name="Bhak J."/>
            <person name="Lajeunesse T.C."/>
            <person name="Voolstra C.R."/>
        </authorList>
    </citation>
    <scope>NUCLEOTIDE SEQUENCE [LARGE SCALE GENOMIC DNA]</scope>
    <source>
        <strain evidence="2 3">CCMP2467</strain>
    </source>
</reference>
<gene>
    <name evidence="2" type="primary">THS1</name>
    <name evidence="2" type="ORF">AK812_SmicGene29202</name>
</gene>
<dbReference type="InterPro" id="IPR045864">
    <property type="entry name" value="aa-tRNA-synth_II/BPL/LPL"/>
</dbReference>
<keyword evidence="3" id="KW-1185">Reference proteome</keyword>
<dbReference type="Gene3D" id="3.30.930.10">
    <property type="entry name" value="Bira Bifunctional Protein, Domain 2"/>
    <property type="match status" value="1"/>
</dbReference>
<evidence type="ECO:0000313" key="2">
    <source>
        <dbReference type="EMBL" id="OLP89354.1"/>
    </source>
</evidence>
<dbReference type="OrthoDB" id="5423599at2759"/>
<dbReference type="AlphaFoldDB" id="A0A1Q9D2I2"/>
<organism evidence="2 3">
    <name type="scientific">Symbiodinium microadriaticum</name>
    <name type="common">Dinoflagellate</name>
    <name type="synonym">Zooxanthella microadriatica</name>
    <dbReference type="NCBI Taxonomy" id="2951"/>
    <lineage>
        <taxon>Eukaryota</taxon>
        <taxon>Sar</taxon>
        <taxon>Alveolata</taxon>
        <taxon>Dinophyceae</taxon>
        <taxon>Suessiales</taxon>
        <taxon>Symbiodiniaceae</taxon>
        <taxon>Symbiodinium</taxon>
    </lineage>
</organism>
<dbReference type="Proteomes" id="UP000186817">
    <property type="component" value="Unassembled WGS sequence"/>
</dbReference>